<evidence type="ECO:0000313" key="2">
    <source>
        <dbReference type="EMBL" id="KAK8438624.1"/>
    </source>
</evidence>
<organism evidence="3">
    <name type="scientific">Candidozyma auris</name>
    <name type="common">Yeast</name>
    <name type="synonym">Candida auris</name>
    <dbReference type="NCBI Taxonomy" id="498019"/>
    <lineage>
        <taxon>Eukaryota</taxon>
        <taxon>Fungi</taxon>
        <taxon>Dikarya</taxon>
        <taxon>Ascomycota</taxon>
        <taxon>Saccharomycotina</taxon>
        <taxon>Pichiomycetes</taxon>
        <taxon>Metschnikowiaceae</taxon>
        <taxon>Candidozyma</taxon>
    </lineage>
</organism>
<accession>A0A510PB96</accession>
<dbReference type="STRING" id="498019.A0A2H0ZID3"/>
<dbReference type="EMBL" id="PEKT02000008">
    <property type="protein sequence ID" value="PIS50404.1"/>
    <property type="molecule type" value="Genomic_DNA"/>
</dbReference>
<evidence type="ECO:0000313" key="4">
    <source>
        <dbReference type="Proteomes" id="UP000230249"/>
    </source>
</evidence>
<dbReference type="VEuPathDB" id="FungiDB:B9J08_004223"/>
<accession>A0A2H0ZID3</accession>
<dbReference type="GO" id="GO:0005759">
    <property type="term" value="C:mitochondrial matrix"/>
    <property type="evidence" value="ECO:0007669"/>
    <property type="project" value="TreeGrafter"/>
</dbReference>
<keyword evidence="4" id="KW-1185">Reference proteome</keyword>
<dbReference type="OMA" id="FTARWQK"/>
<comment type="caution">
    <text evidence="3">The sequence shown here is derived from an EMBL/GenBank/DDBJ whole genome shotgun (WGS) entry which is preliminary data.</text>
</comment>
<dbReference type="Proteomes" id="UP000230249">
    <property type="component" value="Unassembled WGS sequence"/>
</dbReference>
<gene>
    <name evidence="3" type="ORF">B9J08_004223</name>
    <name evidence="2" type="ORF">B9J08_04977</name>
</gene>
<dbReference type="AlphaFoldDB" id="A0A2H0ZID3"/>
<dbReference type="VEuPathDB" id="FungiDB:CJJ07_005148"/>
<dbReference type="Pfam" id="PF13233">
    <property type="entry name" value="Complex1_LYR_2"/>
    <property type="match status" value="1"/>
</dbReference>
<reference evidence="2 4" key="3">
    <citation type="journal article" date="2018" name="Nat. Commun.">
        <title>Genomic insights into multidrug-resistance, mating and virulence in Candida auris and related emerging species.</title>
        <authorList>
            <person name="Munoz J.F."/>
            <person name="Gade L."/>
            <person name="Chow N.A."/>
            <person name="Loparev V.N."/>
            <person name="Juieng P."/>
            <person name="Berkow E.L."/>
            <person name="Farrer R.A."/>
            <person name="Litvintseva A.P."/>
            <person name="Cuomo C.A."/>
        </authorList>
    </citation>
    <scope>GENOME REANNOTATION</scope>
    <source>
        <strain evidence="2 4">B8441</strain>
    </source>
</reference>
<dbReference type="EMBL" id="PEKT03000006">
    <property type="protein sequence ID" value="KAK8438624.1"/>
    <property type="molecule type" value="Genomic_DNA"/>
</dbReference>
<proteinExistence type="predicted"/>
<dbReference type="VEuPathDB" id="FungiDB:QG37_04983"/>
<dbReference type="VEuPathDB" id="FungiDB:CJJ09_005195"/>
<reference evidence="3 4" key="1">
    <citation type="journal article" date="2017" name="Clin. Infect. Dis.">
        <title>Simultaneous emergence of multidrug-resistant Candida auris on 3 continents confirmed by whole-genome sequencing and epidemiological analyses.</title>
        <authorList>
            <person name="Lockhart S.R."/>
            <person name="Etienne K.A."/>
            <person name="Vallabhaneni S."/>
            <person name="Farooqi J."/>
            <person name="Chowdhary A."/>
            <person name="Govender N.P."/>
            <person name="Colombo A.L."/>
            <person name="Calvo B."/>
            <person name="Cuomo C.A."/>
            <person name="Desjardins C.A."/>
            <person name="Berkow E.L."/>
            <person name="Castanheira M."/>
            <person name="Magobo R.E."/>
            <person name="Jabeen K."/>
            <person name="Asghar R.J."/>
            <person name="Meis J.F."/>
            <person name="Jackson B."/>
            <person name="Chiller T."/>
            <person name="Litvintseva A.P."/>
        </authorList>
    </citation>
    <scope>NUCLEOTIDE SEQUENCE [LARGE SCALE GENOMIC DNA]</scope>
    <source>
        <strain evidence="3 4">B8441</strain>
    </source>
</reference>
<dbReference type="PANTHER" id="PTHR28015:SF1">
    <property type="entry name" value="ATP SYNTHASE ASSEMBLY FACTOR FMC1, MITOCHONDRIAL"/>
    <property type="match status" value="1"/>
</dbReference>
<reference evidence="2" key="4">
    <citation type="submission" date="2024-03" db="EMBL/GenBank/DDBJ databases">
        <title>Improved genome assembly of Candida auris strain B8441 and annotation of B11205.</title>
        <authorList>
            <person name="Cauldron N.C."/>
            <person name="Shea T."/>
            <person name="Cuomo C.A."/>
        </authorList>
    </citation>
    <scope>NUCLEOTIDE SEQUENCE</scope>
    <source>
        <strain evidence="2">B8441</strain>
    </source>
</reference>
<name>A0A2H0ZID3_CANAR</name>
<evidence type="ECO:0000313" key="3">
    <source>
        <dbReference type="EMBL" id="PIS50404.1"/>
    </source>
</evidence>
<sequence>MWKNLAKTLHKELLIAHQRLEVSRKQLEREKRRARLIYEKFQLIKQRKSYAQLDRELARLDDKEFEIDPLNAEKAKSLMRNSNDINNLKNVVTYLQSQRIHDELLVRYNPGLSMSQSENVKRTANMVGLKAPE</sequence>
<protein>
    <submittedName>
        <fullName evidence="3">Uncharacterized protein</fullName>
    </submittedName>
</protein>
<keyword evidence="1" id="KW-0175">Coiled coil</keyword>
<dbReference type="PANTHER" id="PTHR28015">
    <property type="entry name" value="ATP SYNTHASE ASSEMBLY FACTOR FMC1, MITOCHONDRIAL"/>
    <property type="match status" value="1"/>
</dbReference>
<evidence type="ECO:0000256" key="1">
    <source>
        <dbReference type="SAM" id="Coils"/>
    </source>
</evidence>
<dbReference type="VEuPathDB" id="FungiDB:CJI97_004288"/>
<reference evidence="3" key="2">
    <citation type="submission" date="2017-11" db="EMBL/GenBank/DDBJ databases">
        <title>Candida auris genome assembly and annotation.</title>
        <authorList>
            <person name="Munoz J.F."/>
            <person name="Gade L.G."/>
            <person name="Chow N.A."/>
            <person name="Litvintseva A.P."/>
            <person name="Loparev V.N."/>
            <person name="Cuomo C.A."/>
        </authorList>
    </citation>
    <scope>NUCLEOTIDE SEQUENCE</scope>
    <source>
        <strain evidence="3">B8441</strain>
    </source>
</reference>
<dbReference type="GO" id="GO:0033615">
    <property type="term" value="P:mitochondrial proton-transporting ATP synthase complex assembly"/>
    <property type="evidence" value="ECO:0007669"/>
    <property type="project" value="InterPro"/>
</dbReference>
<feature type="coiled-coil region" evidence="1">
    <location>
        <begin position="10"/>
        <end position="63"/>
    </location>
</feature>
<dbReference type="InterPro" id="IPR039196">
    <property type="entry name" value="Fmc1"/>
</dbReference>